<organism evidence="11 13">
    <name type="scientific">Bosea thiooxidans</name>
    <dbReference type="NCBI Taxonomy" id="53254"/>
    <lineage>
        <taxon>Bacteria</taxon>
        <taxon>Pseudomonadati</taxon>
        <taxon>Pseudomonadota</taxon>
        <taxon>Alphaproteobacteria</taxon>
        <taxon>Hyphomicrobiales</taxon>
        <taxon>Boseaceae</taxon>
        <taxon>Bosea</taxon>
    </lineage>
</organism>
<comment type="function">
    <text evidence="9">Catalyzes the first step in the biosynthesis of ornithine lipids, which are phosphorus-free membrane lipids. Catalyzes the 3-hydroxyacyl-acyl carrier protein-dependent acylation of ornithine to form lyso-ornithine lipid (LOL).</text>
</comment>
<proteinExistence type="inferred from homology"/>
<keyword evidence="3" id="KW-0808">Transferase</keyword>
<evidence type="ECO:0000256" key="4">
    <source>
        <dbReference type="ARBA" id="ARBA00023098"/>
    </source>
</evidence>
<evidence type="ECO:0000313" key="13">
    <source>
        <dbReference type="Proteomes" id="UP000051562"/>
    </source>
</evidence>
<dbReference type="EMBL" id="LMAR01000067">
    <property type="protein sequence ID" value="KQK28558.1"/>
    <property type="molecule type" value="Genomic_DNA"/>
</dbReference>
<dbReference type="PANTHER" id="PTHR37323:SF1">
    <property type="entry name" value="L-ORNITHINE N(ALPHA)-ACYLTRANSFERASE"/>
    <property type="match status" value="1"/>
</dbReference>
<dbReference type="GO" id="GO:0043810">
    <property type="term" value="F:ornithine-acyl [acyl carrier protein] N-acyltransferase activity"/>
    <property type="evidence" value="ECO:0007669"/>
    <property type="project" value="UniProtKB-EC"/>
</dbReference>
<evidence type="ECO:0000256" key="3">
    <source>
        <dbReference type="ARBA" id="ARBA00022679"/>
    </source>
</evidence>
<dbReference type="EMBL" id="FUYX01000018">
    <property type="protein sequence ID" value="SKC13805.1"/>
    <property type="molecule type" value="Genomic_DNA"/>
</dbReference>
<evidence type="ECO:0000313" key="14">
    <source>
        <dbReference type="Proteomes" id="UP000190130"/>
    </source>
</evidence>
<keyword evidence="5" id="KW-0012">Acyltransferase</keyword>
<gene>
    <name evidence="11" type="ORF">ARD30_06510</name>
    <name evidence="12" type="ORF">SAMN05660750_04612</name>
</gene>
<dbReference type="PANTHER" id="PTHR37323">
    <property type="entry name" value="GCN5-RELATED N-ACETYLTRANSFERASE"/>
    <property type="match status" value="1"/>
</dbReference>
<evidence type="ECO:0000313" key="12">
    <source>
        <dbReference type="EMBL" id="SKC13805.1"/>
    </source>
</evidence>
<evidence type="ECO:0000256" key="6">
    <source>
        <dbReference type="ARBA" id="ARBA00038095"/>
    </source>
</evidence>
<protein>
    <recommendedName>
        <fullName evidence="8">L-ornithine N(alpha)-acyltransferase</fullName>
        <ecNumber evidence="7">2.3.2.30</ecNumber>
    </recommendedName>
</protein>
<dbReference type="STRING" id="53254.SAMN05660750_04612"/>
<evidence type="ECO:0000256" key="8">
    <source>
        <dbReference type="ARBA" id="ARBA00039866"/>
    </source>
</evidence>
<dbReference type="SUPFAM" id="SSF55729">
    <property type="entry name" value="Acyl-CoA N-acyltransferases (Nat)"/>
    <property type="match status" value="1"/>
</dbReference>
<comment type="catalytic activity">
    <reaction evidence="10">
        <text>a (3R)-hydroxyacyl-[ACP] + L-ornithine = a lyso-ornithine lipid + holo-[ACP] + H(+)</text>
        <dbReference type="Rhea" id="RHEA:20633"/>
        <dbReference type="Rhea" id="RHEA-COMP:9685"/>
        <dbReference type="Rhea" id="RHEA-COMP:9945"/>
        <dbReference type="ChEBI" id="CHEBI:15378"/>
        <dbReference type="ChEBI" id="CHEBI:46911"/>
        <dbReference type="ChEBI" id="CHEBI:64479"/>
        <dbReference type="ChEBI" id="CHEBI:78827"/>
        <dbReference type="ChEBI" id="CHEBI:138482"/>
        <dbReference type="EC" id="2.3.2.30"/>
    </reaction>
    <physiologicalReaction direction="left-to-right" evidence="10">
        <dbReference type="Rhea" id="RHEA:20634"/>
    </physiologicalReaction>
</comment>
<keyword evidence="4" id="KW-0443">Lipid metabolism</keyword>
<accession>A0A0Q3PFK9</accession>
<dbReference type="EC" id="2.3.2.30" evidence="7"/>
<name>A0A0Q3PFK9_9HYPH</name>
<dbReference type="Gene3D" id="3.40.630.30">
    <property type="match status" value="1"/>
</dbReference>
<evidence type="ECO:0000313" key="11">
    <source>
        <dbReference type="EMBL" id="KQK28558.1"/>
    </source>
</evidence>
<dbReference type="Proteomes" id="UP000051562">
    <property type="component" value="Unassembled WGS sequence"/>
</dbReference>
<evidence type="ECO:0000256" key="10">
    <source>
        <dbReference type="ARBA" id="ARBA00047785"/>
    </source>
</evidence>
<dbReference type="Proteomes" id="UP000190130">
    <property type="component" value="Unassembled WGS sequence"/>
</dbReference>
<comment type="pathway">
    <text evidence="1">Lipid metabolism.</text>
</comment>
<comment type="similarity">
    <text evidence="6">Belongs to the acetyltransferase family. OlsB subfamily.</text>
</comment>
<dbReference type="OrthoDB" id="9787072at2"/>
<dbReference type="InterPro" id="IPR016181">
    <property type="entry name" value="Acyl_CoA_acyltransferase"/>
</dbReference>
<evidence type="ECO:0000256" key="1">
    <source>
        <dbReference type="ARBA" id="ARBA00005189"/>
    </source>
</evidence>
<dbReference type="GO" id="GO:0006629">
    <property type="term" value="P:lipid metabolic process"/>
    <property type="evidence" value="ECO:0007669"/>
    <property type="project" value="UniProtKB-KW"/>
</dbReference>
<reference evidence="11 13" key="1">
    <citation type="submission" date="2015-10" db="EMBL/GenBank/DDBJ databases">
        <title>Draft genome of Bosea thiooxidans.</title>
        <authorList>
            <person name="Wang X."/>
        </authorList>
    </citation>
    <scope>NUCLEOTIDE SEQUENCE [LARGE SCALE GENOMIC DNA]</scope>
    <source>
        <strain evidence="11 13">CGMCC 9174</strain>
    </source>
</reference>
<evidence type="ECO:0000256" key="5">
    <source>
        <dbReference type="ARBA" id="ARBA00023315"/>
    </source>
</evidence>
<dbReference type="InterPro" id="IPR052351">
    <property type="entry name" value="Ornithine_N-alpha-AT"/>
</dbReference>
<evidence type="ECO:0000256" key="7">
    <source>
        <dbReference type="ARBA" id="ARBA00039058"/>
    </source>
</evidence>
<evidence type="ECO:0000256" key="9">
    <source>
        <dbReference type="ARBA" id="ARBA00045724"/>
    </source>
</evidence>
<dbReference type="Pfam" id="PF13444">
    <property type="entry name" value="Acetyltransf_5"/>
    <property type="match status" value="1"/>
</dbReference>
<dbReference type="AlphaFoldDB" id="A0A0Q3PFK9"/>
<evidence type="ECO:0000256" key="2">
    <source>
        <dbReference type="ARBA" id="ARBA00022516"/>
    </source>
</evidence>
<keyword evidence="13" id="KW-1185">Reference proteome</keyword>
<reference evidence="12 14" key="2">
    <citation type="submission" date="2017-02" db="EMBL/GenBank/DDBJ databases">
        <authorList>
            <person name="Peterson S.W."/>
        </authorList>
    </citation>
    <scope>NUCLEOTIDE SEQUENCE [LARGE SCALE GENOMIC DNA]</scope>
    <source>
        <strain evidence="12 14">DSM 9653</strain>
    </source>
</reference>
<sequence>MALHVFGTKNALPARLSAGNRFSRLAPLMLITGGAMRRFGTETDEAPPLSGTLGRLGSLEVRLARGPREVWRAQRLRYRVFYQEMSAKPDVVARVFRRDADRFDAACDHLLVIDHAARGRFGGVKPKVVGTYRLMRQSAAERLGGFYTQGEFDLAPLLARHPGQRFLELGRSCVLKPYRTKRTVELLWSGIWAYLQHHRIDAMFGCASFDGTDPDALALPLSFLHHHAHSQGEWSARAHAEHYVGMDRLPLEMVDAKLALKQMPPLIKGYLRLGARFGTGAVIDRQFGTTDVLVVLPVSAIDKRYADYYGGETPRRAA</sequence>
<keyword evidence="2" id="KW-0444">Lipid biosynthesis</keyword>